<gene>
    <name evidence="1" type="ORF">I5Q82_12100</name>
</gene>
<dbReference type="AlphaFoldDB" id="A0AA92QV76"/>
<protein>
    <submittedName>
        <fullName evidence="1">Uncharacterized protein</fullName>
    </submittedName>
</protein>
<proteinExistence type="predicted"/>
<reference evidence="1 2" key="1">
    <citation type="submission" date="2020-11" db="EMBL/GenBank/DDBJ databases">
        <title>Closed and high quality bacterial genomes of the OMM12 community.</title>
        <authorList>
            <person name="Marbouty M."/>
            <person name="Lamy-Besnier Q."/>
            <person name="Debarbieux L."/>
            <person name="Koszul R."/>
        </authorList>
    </citation>
    <scope>NUCLEOTIDE SEQUENCE [LARGE SCALE GENOMIC DNA]</scope>
    <source>
        <strain evidence="1 2">KB18</strain>
    </source>
</reference>
<dbReference type="RefSeq" id="WP_162288743.1">
    <property type="nucleotide sequence ID" value="NZ_CAQHGX010000002.1"/>
</dbReference>
<evidence type="ECO:0000313" key="1">
    <source>
        <dbReference type="EMBL" id="QQR28837.1"/>
    </source>
</evidence>
<evidence type="ECO:0000313" key="2">
    <source>
        <dbReference type="Proteomes" id="UP000596035"/>
    </source>
</evidence>
<accession>A0AA92QV76</accession>
<sequence length="120" mass="13794">MKPQKRGGRVLPHLFFIPQRALKVKGGRENAHLFKTDVHFAELPDYERGYSLMTIYFLPLCAASARDAFPLGSGRPPLLPLTIAFCLSIWYNFKKKVRERAAWTGEPMPDRPNPVDRRKI</sequence>
<organism evidence="1 2">
    <name type="scientific">Acutalibacter muris</name>
    <dbReference type="NCBI Taxonomy" id="1796620"/>
    <lineage>
        <taxon>Bacteria</taxon>
        <taxon>Bacillati</taxon>
        <taxon>Bacillota</taxon>
        <taxon>Clostridia</taxon>
        <taxon>Eubacteriales</taxon>
        <taxon>Acutalibacteraceae</taxon>
        <taxon>Acutalibacter</taxon>
    </lineage>
</organism>
<dbReference type="EMBL" id="CP065321">
    <property type="protein sequence ID" value="QQR28837.1"/>
    <property type="molecule type" value="Genomic_DNA"/>
</dbReference>
<dbReference type="Proteomes" id="UP000596035">
    <property type="component" value="Chromosome"/>
</dbReference>
<name>A0AA92QV76_9FIRM</name>